<dbReference type="PANTHER" id="PTHR30419:SF2">
    <property type="entry name" value="LYSR FAMILY TRANSCRIPTIONAL REGULATOR"/>
    <property type="match status" value="1"/>
</dbReference>
<organism evidence="6 7">
    <name type="scientific">Acetobacter nitrogenifigens DSM 23921 = NBRC 105050</name>
    <dbReference type="NCBI Taxonomy" id="1120919"/>
    <lineage>
        <taxon>Bacteria</taxon>
        <taxon>Pseudomonadati</taxon>
        <taxon>Pseudomonadota</taxon>
        <taxon>Alphaproteobacteria</taxon>
        <taxon>Acetobacterales</taxon>
        <taxon>Acetobacteraceae</taxon>
        <taxon>Acetobacter</taxon>
    </lineage>
</organism>
<keyword evidence="3" id="KW-0238">DNA-binding</keyword>
<dbReference type="Proteomes" id="UP000321635">
    <property type="component" value="Unassembled WGS sequence"/>
</dbReference>
<dbReference type="SUPFAM" id="SSF46785">
    <property type="entry name" value="Winged helix' DNA-binding domain"/>
    <property type="match status" value="1"/>
</dbReference>
<dbReference type="InterPro" id="IPR050950">
    <property type="entry name" value="HTH-type_LysR_regulators"/>
</dbReference>
<dbReference type="Gene3D" id="3.40.190.290">
    <property type="match status" value="1"/>
</dbReference>
<dbReference type="STRING" id="1120919.GCA_000429165_02932"/>
<keyword evidence="2" id="KW-0805">Transcription regulation</keyword>
<keyword evidence="4" id="KW-0804">Transcription</keyword>
<dbReference type="GO" id="GO:0005829">
    <property type="term" value="C:cytosol"/>
    <property type="evidence" value="ECO:0007669"/>
    <property type="project" value="TreeGrafter"/>
</dbReference>
<evidence type="ECO:0000313" key="7">
    <source>
        <dbReference type="Proteomes" id="UP000321635"/>
    </source>
</evidence>
<evidence type="ECO:0000256" key="2">
    <source>
        <dbReference type="ARBA" id="ARBA00023015"/>
    </source>
</evidence>
<feature type="domain" description="HTH lysR-type" evidence="5">
    <location>
        <begin position="14"/>
        <end position="68"/>
    </location>
</feature>
<comment type="caution">
    <text evidence="6">The sequence shown here is derived from an EMBL/GenBank/DDBJ whole genome shotgun (WGS) entry which is preliminary data.</text>
</comment>
<dbReference type="Gene3D" id="1.10.10.10">
    <property type="entry name" value="Winged helix-like DNA-binding domain superfamily/Winged helix DNA-binding domain"/>
    <property type="match status" value="1"/>
</dbReference>
<evidence type="ECO:0000256" key="3">
    <source>
        <dbReference type="ARBA" id="ARBA00023125"/>
    </source>
</evidence>
<dbReference type="SUPFAM" id="SSF53850">
    <property type="entry name" value="Periplasmic binding protein-like II"/>
    <property type="match status" value="1"/>
</dbReference>
<dbReference type="Pfam" id="PF00126">
    <property type="entry name" value="HTH_1"/>
    <property type="match status" value="1"/>
</dbReference>
<sequence>MDWRLGRVLRLHDRALLYFDAVREHGSIREAARQLNVTPSALTRQLGQMEAEIGAPLFDRLPGGMALTAAGELVARHIVTVVQDATRTDERLAALRGARAGSIRIMAVSGVMGGLLVRVLQRMMTRHPGVNLHVEPGAPDMIADALAQGRTDLGVAFSMPPTNDLMPVARVNFPLGVLAPVGHPIAGKAAVTMAECVTHRLILPSRSLSLQWVLQPLLRPYWDKLDVVLETGSIELMNRMAAAGAGIAFQSPLALEPGDTGLVHVPLDDANAVTDLGVYVREARWLPPALESLVEEMREALEETAGGVS</sequence>
<evidence type="ECO:0000259" key="5">
    <source>
        <dbReference type="PROSITE" id="PS50931"/>
    </source>
</evidence>
<evidence type="ECO:0000256" key="4">
    <source>
        <dbReference type="ARBA" id="ARBA00023163"/>
    </source>
</evidence>
<evidence type="ECO:0000313" key="6">
    <source>
        <dbReference type="EMBL" id="GEN60908.1"/>
    </source>
</evidence>
<dbReference type="RefSeq" id="WP_026398522.1">
    <property type="nucleotide sequence ID" value="NZ_AUBI01000013.1"/>
</dbReference>
<gene>
    <name evidence="6" type="ORF">ANI02nite_27920</name>
</gene>
<dbReference type="OrthoDB" id="5297263at2"/>
<dbReference type="InterPro" id="IPR036388">
    <property type="entry name" value="WH-like_DNA-bd_sf"/>
</dbReference>
<name>A0A511XD76_9PROT</name>
<comment type="similarity">
    <text evidence="1">Belongs to the LysR transcriptional regulatory family.</text>
</comment>
<evidence type="ECO:0000256" key="1">
    <source>
        <dbReference type="ARBA" id="ARBA00009437"/>
    </source>
</evidence>
<proteinExistence type="inferred from homology"/>
<accession>A0A511XD76</accession>
<dbReference type="PANTHER" id="PTHR30419">
    <property type="entry name" value="HTH-TYPE TRANSCRIPTIONAL REGULATOR YBHD"/>
    <property type="match status" value="1"/>
</dbReference>
<dbReference type="AlphaFoldDB" id="A0A511XD76"/>
<dbReference type="InterPro" id="IPR036390">
    <property type="entry name" value="WH_DNA-bd_sf"/>
</dbReference>
<dbReference type="EMBL" id="BJYF01000022">
    <property type="protein sequence ID" value="GEN60908.1"/>
    <property type="molecule type" value="Genomic_DNA"/>
</dbReference>
<dbReference type="Pfam" id="PF03466">
    <property type="entry name" value="LysR_substrate"/>
    <property type="match status" value="1"/>
</dbReference>
<dbReference type="InterPro" id="IPR005119">
    <property type="entry name" value="LysR_subst-bd"/>
</dbReference>
<protein>
    <submittedName>
        <fullName evidence="6">Transcriptional regulator</fullName>
    </submittedName>
</protein>
<dbReference type="GO" id="GO:0003700">
    <property type="term" value="F:DNA-binding transcription factor activity"/>
    <property type="evidence" value="ECO:0007669"/>
    <property type="project" value="InterPro"/>
</dbReference>
<dbReference type="PROSITE" id="PS50931">
    <property type="entry name" value="HTH_LYSR"/>
    <property type="match status" value="1"/>
</dbReference>
<keyword evidence="7" id="KW-1185">Reference proteome</keyword>
<dbReference type="GO" id="GO:0003677">
    <property type="term" value="F:DNA binding"/>
    <property type="evidence" value="ECO:0007669"/>
    <property type="project" value="UniProtKB-KW"/>
</dbReference>
<reference evidence="6 7" key="1">
    <citation type="submission" date="2019-07" db="EMBL/GenBank/DDBJ databases">
        <title>Whole genome shotgun sequence of Acetobacter nitrogenifigens NBRC 105050.</title>
        <authorList>
            <person name="Hosoyama A."/>
            <person name="Uohara A."/>
            <person name="Ohji S."/>
            <person name="Ichikawa N."/>
        </authorList>
    </citation>
    <scope>NUCLEOTIDE SEQUENCE [LARGE SCALE GENOMIC DNA]</scope>
    <source>
        <strain evidence="6 7">NBRC 105050</strain>
    </source>
</reference>
<dbReference type="InterPro" id="IPR000847">
    <property type="entry name" value="LysR_HTH_N"/>
</dbReference>